<name>A0ABT1ZEZ6_9MICO</name>
<dbReference type="EMBL" id="JANTHX010000005">
    <property type="protein sequence ID" value="MCS0499290.1"/>
    <property type="molecule type" value="Genomic_DNA"/>
</dbReference>
<organism evidence="1 2">
    <name type="scientific">Protaetiibacter mangrovi</name>
    <dbReference type="NCBI Taxonomy" id="2970926"/>
    <lineage>
        <taxon>Bacteria</taxon>
        <taxon>Bacillati</taxon>
        <taxon>Actinomycetota</taxon>
        <taxon>Actinomycetes</taxon>
        <taxon>Micrococcales</taxon>
        <taxon>Microbacteriaceae</taxon>
        <taxon>Protaetiibacter</taxon>
    </lineage>
</organism>
<dbReference type="Proteomes" id="UP001205337">
    <property type="component" value="Unassembled WGS sequence"/>
</dbReference>
<gene>
    <name evidence="1" type="ORF">NUH29_06970</name>
</gene>
<comment type="caution">
    <text evidence="1">The sequence shown here is derived from an EMBL/GenBank/DDBJ whole genome shotgun (WGS) entry which is preliminary data.</text>
</comment>
<reference evidence="1 2" key="1">
    <citation type="submission" date="2022-08" db="EMBL/GenBank/DDBJ databases">
        <authorList>
            <person name="Li F."/>
        </authorList>
    </citation>
    <scope>NUCLEOTIDE SEQUENCE [LARGE SCALE GENOMIC DNA]</scope>
    <source>
        <strain evidence="1 2">10F1B-8-1</strain>
    </source>
</reference>
<dbReference type="RefSeq" id="WP_258798309.1">
    <property type="nucleotide sequence ID" value="NZ_JANTHX010000005.1"/>
</dbReference>
<proteinExistence type="predicted"/>
<sequence>MLAVHGARPAAPPAASDTVPGDVAWAVYQGCLNEVPTFSGSAAVGLREGRITVDVIGTGLDPEEAQRIEDQLNGCLAEFPIGGEGIFGAPSDLVTQAERLELYDYGMRWMLPCLSARGQLNWSHRIAREYLSDYSALWADYYFALVDQSADAVIAARRACGSGSDILARG</sequence>
<evidence type="ECO:0000313" key="2">
    <source>
        <dbReference type="Proteomes" id="UP001205337"/>
    </source>
</evidence>
<accession>A0ABT1ZEZ6</accession>
<protein>
    <submittedName>
        <fullName evidence="1">Uncharacterized protein</fullName>
    </submittedName>
</protein>
<evidence type="ECO:0000313" key="1">
    <source>
        <dbReference type="EMBL" id="MCS0499290.1"/>
    </source>
</evidence>
<keyword evidence="2" id="KW-1185">Reference proteome</keyword>